<evidence type="ECO:0000256" key="3">
    <source>
        <dbReference type="ARBA" id="ARBA00023163"/>
    </source>
</evidence>
<dbReference type="Proteomes" id="UP000593765">
    <property type="component" value="Chromosome"/>
</dbReference>
<dbReference type="PROSITE" id="PS50977">
    <property type="entry name" value="HTH_TETR_2"/>
    <property type="match status" value="1"/>
</dbReference>
<reference evidence="6 7" key="1">
    <citation type="submission" date="2020-10" db="EMBL/GenBank/DDBJ databases">
        <title>Wide distribution of Phycisphaera-like planctomycetes from WD2101 soil group in peatlands and genome analysis of the first cultivated representative.</title>
        <authorList>
            <person name="Dedysh S.N."/>
            <person name="Beletsky A.V."/>
            <person name="Ivanova A."/>
            <person name="Kulichevskaya I.S."/>
            <person name="Suzina N.E."/>
            <person name="Philippov D.A."/>
            <person name="Rakitin A.L."/>
            <person name="Mardanov A.V."/>
            <person name="Ravin N.V."/>
        </authorList>
    </citation>
    <scope>NUCLEOTIDE SEQUENCE [LARGE SCALE GENOMIC DNA]</scope>
    <source>
        <strain evidence="6 7">M1803</strain>
    </source>
</reference>
<dbReference type="PANTHER" id="PTHR47506:SF1">
    <property type="entry name" value="HTH-TYPE TRANSCRIPTIONAL REGULATOR YJDC"/>
    <property type="match status" value="1"/>
</dbReference>
<dbReference type="EMBL" id="CP063458">
    <property type="protein sequence ID" value="QOV88789.1"/>
    <property type="molecule type" value="Genomic_DNA"/>
</dbReference>
<dbReference type="SUPFAM" id="SSF46689">
    <property type="entry name" value="Homeodomain-like"/>
    <property type="match status" value="1"/>
</dbReference>
<dbReference type="InterPro" id="IPR011075">
    <property type="entry name" value="TetR_C"/>
</dbReference>
<evidence type="ECO:0000256" key="4">
    <source>
        <dbReference type="PROSITE-ProRule" id="PRU00335"/>
    </source>
</evidence>
<evidence type="ECO:0000313" key="6">
    <source>
        <dbReference type="EMBL" id="QOV88789.1"/>
    </source>
</evidence>
<organism evidence="6 7">
    <name type="scientific">Humisphaera borealis</name>
    <dbReference type="NCBI Taxonomy" id="2807512"/>
    <lineage>
        <taxon>Bacteria</taxon>
        <taxon>Pseudomonadati</taxon>
        <taxon>Planctomycetota</taxon>
        <taxon>Phycisphaerae</taxon>
        <taxon>Tepidisphaerales</taxon>
        <taxon>Tepidisphaeraceae</taxon>
        <taxon>Humisphaera</taxon>
    </lineage>
</organism>
<evidence type="ECO:0000256" key="1">
    <source>
        <dbReference type="ARBA" id="ARBA00023015"/>
    </source>
</evidence>
<keyword evidence="3" id="KW-0804">Transcription</keyword>
<sequence>MAAGTRERLIEAATVLFYREGFRSVGLDQVLGDVGITKTAFYKHFESKDDLMVEALNRQNVWLQNHFLQTIREHGGTSARGQLLSLFQAIEQIMNEPGYHGCIFISAIMEFPQPYDPAHLAAVENRRAIERIIVEIAERARASDPEALAKEVCLIIEGAFVSQQLTRDTASLAAARRLVESVVDRYLPAESVVAGDFISRTHSRVGESPG</sequence>
<feature type="domain" description="HTH tetR-type" evidence="5">
    <location>
        <begin position="3"/>
        <end position="63"/>
    </location>
</feature>
<dbReference type="SUPFAM" id="SSF48498">
    <property type="entry name" value="Tetracyclin repressor-like, C-terminal domain"/>
    <property type="match status" value="1"/>
</dbReference>
<dbReference type="AlphaFoldDB" id="A0A7M2WTM2"/>
<keyword evidence="1" id="KW-0805">Transcription regulation</keyword>
<dbReference type="InterPro" id="IPR001647">
    <property type="entry name" value="HTH_TetR"/>
</dbReference>
<name>A0A7M2WTM2_9BACT</name>
<dbReference type="InterPro" id="IPR009057">
    <property type="entry name" value="Homeodomain-like_sf"/>
</dbReference>
<dbReference type="KEGG" id="hbs:IPV69_21570"/>
<evidence type="ECO:0000256" key="2">
    <source>
        <dbReference type="ARBA" id="ARBA00023125"/>
    </source>
</evidence>
<keyword evidence="2 4" id="KW-0238">DNA-binding</keyword>
<dbReference type="Pfam" id="PF00440">
    <property type="entry name" value="TetR_N"/>
    <property type="match status" value="1"/>
</dbReference>
<keyword evidence="7" id="KW-1185">Reference proteome</keyword>
<protein>
    <submittedName>
        <fullName evidence="6">TetR family transcriptional regulator</fullName>
    </submittedName>
</protein>
<dbReference type="GO" id="GO:0003677">
    <property type="term" value="F:DNA binding"/>
    <property type="evidence" value="ECO:0007669"/>
    <property type="project" value="UniProtKB-UniRule"/>
</dbReference>
<dbReference type="PRINTS" id="PR00455">
    <property type="entry name" value="HTHTETR"/>
</dbReference>
<dbReference type="Pfam" id="PF16925">
    <property type="entry name" value="TetR_C_13"/>
    <property type="match status" value="1"/>
</dbReference>
<evidence type="ECO:0000259" key="5">
    <source>
        <dbReference type="PROSITE" id="PS50977"/>
    </source>
</evidence>
<proteinExistence type="predicted"/>
<feature type="DNA-binding region" description="H-T-H motif" evidence="4">
    <location>
        <begin position="26"/>
        <end position="45"/>
    </location>
</feature>
<dbReference type="Gene3D" id="1.10.357.10">
    <property type="entry name" value="Tetracycline Repressor, domain 2"/>
    <property type="match status" value="1"/>
</dbReference>
<dbReference type="RefSeq" id="WP_206291795.1">
    <property type="nucleotide sequence ID" value="NZ_CP063458.1"/>
</dbReference>
<gene>
    <name evidence="6" type="ORF">IPV69_21570</name>
</gene>
<evidence type="ECO:0000313" key="7">
    <source>
        <dbReference type="Proteomes" id="UP000593765"/>
    </source>
</evidence>
<dbReference type="InterPro" id="IPR036271">
    <property type="entry name" value="Tet_transcr_reg_TetR-rel_C_sf"/>
</dbReference>
<accession>A0A7M2WTM2</accession>
<dbReference type="PANTHER" id="PTHR47506">
    <property type="entry name" value="TRANSCRIPTIONAL REGULATORY PROTEIN"/>
    <property type="match status" value="1"/>
</dbReference>